<dbReference type="EMBL" id="SDMR01000001">
    <property type="protein sequence ID" value="TBT96417.1"/>
    <property type="molecule type" value="Genomic_DNA"/>
</dbReference>
<organism evidence="2 3">
    <name type="scientific">Propioniciclava tarda</name>
    <dbReference type="NCBI Taxonomy" id="433330"/>
    <lineage>
        <taxon>Bacteria</taxon>
        <taxon>Bacillati</taxon>
        <taxon>Actinomycetota</taxon>
        <taxon>Actinomycetes</taxon>
        <taxon>Propionibacteriales</taxon>
        <taxon>Propionibacteriaceae</taxon>
        <taxon>Propioniciclava</taxon>
    </lineage>
</organism>
<comment type="caution">
    <text evidence="2">The sequence shown here is derived from an EMBL/GenBank/DDBJ whole genome shotgun (WGS) entry which is preliminary data.</text>
</comment>
<evidence type="ECO:0000313" key="2">
    <source>
        <dbReference type="EMBL" id="TBT96417.1"/>
    </source>
</evidence>
<gene>
    <name evidence="2" type="ORF">ET996_01855</name>
</gene>
<evidence type="ECO:0000313" key="3">
    <source>
        <dbReference type="Proteomes" id="UP000291933"/>
    </source>
</evidence>
<feature type="compositionally biased region" description="Low complexity" evidence="1">
    <location>
        <begin position="124"/>
        <end position="160"/>
    </location>
</feature>
<keyword evidence="3" id="KW-1185">Reference proteome</keyword>
<sequence length="214" mass="21518">MSTPRTKAALWIAPAVTIAALFGSYGIASATGGWVTSGKQVITASTKLTPDDLKGWMTLQQASDGLGIGVDRLIALLDAPAGTAIAPATAFKDLEALVPGFELSAFKLRLAEALASAPSPAPTPTASGAAPTASGSSSSATHAPTGSGTPGTSSITGQTTLRQAATAAGIDPERLRREAGLPASVGLDVALKDIKNSVPGFEIQSVRDAVERLR</sequence>
<feature type="region of interest" description="Disordered" evidence="1">
    <location>
        <begin position="117"/>
        <end position="175"/>
    </location>
</feature>
<reference evidence="2 3" key="1">
    <citation type="submission" date="2019-01" db="EMBL/GenBank/DDBJ databases">
        <title>Lactibacter flavus gen. nov., sp. nov., a novel bacterium of the family Propionibacteriaceae isolated from raw milk and dairy products.</title>
        <authorList>
            <person name="Huptas C."/>
            <person name="Wenning M."/>
            <person name="Breitenwieser F."/>
            <person name="Doll E."/>
            <person name="Von Neubeck M."/>
            <person name="Busse H.-J."/>
            <person name="Scherer S."/>
        </authorList>
    </citation>
    <scope>NUCLEOTIDE SEQUENCE [LARGE SCALE GENOMIC DNA]</scope>
    <source>
        <strain evidence="2 3">DSM 22130</strain>
    </source>
</reference>
<name>A0A4Q9KP72_PROTD</name>
<evidence type="ECO:0000256" key="1">
    <source>
        <dbReference type="SAM" id="MobiDB-lite"/>
    </source>
</evidence>
<proteinExistence type="predicted"/>
<protein>
    <submittedName>
        <fullName evidence="2">Uncharacterized protein</fullName>
    </submittedName>
</protein>
<dbReference type="AlphaFoldDB" id="A0A4Q9KP72"/>
<dbReference type="OrthoDB" id="160149at2"/>
<accession>A0A4Q9KP72</accession>
<dbReference type="Proteomes" id="UP000291933">
    <property type="component" value="Unassembled WGS sequence"/>
</dbReference>
<dbReference type="RefSeq" id="WP_131170829.1">
    <property type="nucleotide sequence ID" value="NZ_FXTL01000001.1"/>
</dbReference>